<dbReference type="NCBIfam" id="TIGR00172">
    <property type="entry name" value="maf"/>
    <property type="match status" value="1"/>
</dbReference>
<dbReference type="KEGG" id="oni:Osc7112_4728"/>
<keyword evidence="3" id="KW-0546">Nucleotide metabolism</keyword>
<dbReference type="PANTHER" id="PTHR43213">
    <property type="entry name" value="BIFUNCTIONAL DTTP/UTP PYROPHOSPHATASE/METHYLTRANSFERASE PROTEIN-RELATED"/>
    <property type="match status" value="1"/>
</dbReference>
<dbReference type="eggNOG" id="COG0424">
    <property type="taxonomic scope" value="Bacteria"/>
</dbReference>
<dbReference type="PIRSF" id="PIRSF006305">
    <property type="entry name" value="Maf"/>
    <property type="match status" value="1"/>
</dbReference>
<gene>
    <name evidence="4" type="ORF">Osc7112_4728</name>
</gene>
<dbReference type="InterPro" id="IPR003697">
    <property type="entry name" value="Maf-like"/>
</dbReference>
<comment type="catalytic activity">
    <reaction evidence="3">
        <text>a 2'-deoxyribonucleoside 5'-triphosphate + H2O = a 2'-deoxyribonucleoside 5'-phosphate + diphosphate + H(+)</text>
        <dbReference type="Rhea" id="RHEA:44644"/>
        <dbReference type="ChEBI" id="CHEBI:15377"/>
        <dbReference type="ChEBI" id="CHEBI:15378"/>
        <dbReference type="ChEBI" id="CHEBI:33019"/>
        <dbReference type="ChEBI" id="CHEBI:61560"/>
        <dbReference type="ChEBI" id="CHEBI:65317"/>
        <dbReference type="EC" id="3.6.1.9"/>
    </reaction>
</comment>
<comment type="caution">
    <text evidence="3">Lacks conserved residue(s) required for the propagation of feature annotation.</text>
</comment>
<comment type="cofactor">
    <cofactor evidence="1 3">
        <name>a divalent metal cation</name>
        <dbReference type="ChEBI" id="CHEBI:60240"/>
    </cofactor>
</comment>
<dbReference type="PATRIC" id="fig|179408.3.peg.5872"/>
<dbReference type="InterPro" id="IPR029001">
    <property type="entry name" value="ITPase-like_fam"/>
</dbReference>
<comment type="subcellular location">
    <subcellularLocation>
        <location evidence="3">Cytoplasm</location>
    </subcellularLocation>
</comment>
<reference evidence="4 5" key="1">
    <citation type="submission" date="2012-05" db="EMBL/GenBank/DDBJ databases">
        <title>Finished chromosome of genome of Oscillatoria sp. PCC 7112.</title>
        <authorList>
            <consortium name="US DOE Joint Genome Institute"/>
            <person name="Gugger M."/>
            <person name="Coursin T."/>
            <person name="Rippka R."/>
            <person name="Tandeau De Marsac N."/>
            <person name="Huntemann M."/>
            <person name="Wei C.-L."/>
            <person name="Han J."/>
            <person name="Detter J.C."/>
            <person name="Han C."/>
            <person name="Tapia R."/>
            <person name="Davenport K."/>
            <person name="Daligault H."/>
            <person name="Erkkila T."/>
            <person name="Gu W."/>
            <person name="Munk A.C.C."/>
            <person name="Teshima H."/>
            <person name="Xu Y."/>
            <person name="Chain P."/>
            <person name="Chen A."/>
            <person name="Krypides N."/>
            <person name="Mavromatis K."/>
            <person name="Markowitz V."/>
            <person name="Szeto E."/>
            <person name="Ivanova N."/>
            <person name="Mikhailova N."/>
            <person name="Ovchinnikova G."/>
            <person name="Pagani I."/>
            <person name="Pati A."/>
            <person name="Goodwin L."/>
            <person name="Peters L."/>
            <person name="Pitluck S."/>
            <person name="Woyke T."/>
            <person name="Kerfeld C."/>
        </authorList>
    </citation>
    <scope>NUCLEOTIDE SEQUENCE [LARGE SCALE GENOMIC DNA]</scope>
    <source>
        <strain evidence="4 5">PCC 7112</strain>
    </source>
</reference>
<dbReference type="SUPFAM" id="SSF52972">
    <property type="entry name" value="ITPase-like"/>
    <property type="match status" value="1"/>
</dbReference>
<comment type="function">
    <text evidence="3">Nucleoside triphosphate pyrophosphatase. May have a dual role in cell division arrest and in preventing the incorporation of modified nucleotides into cellular nucleic acids.</text>
</comment>
<proteinExistence type="inferred from homology"/>
<evidence type="ECO:0000313" key="5">
    <source>
        <dbReference type="Proteomes" id="UP000010478"/>
    </source>
</evidence>
<dbReference type="PANTHER" id="PTHR43213:SF5">
    <property type="entry name" value="BIFUNCTIONAL DTTP_UTP PYROPHOSPHATASE_METHYLTRANSFERASE PROTEIN-RELATED"/>
    <property type="match status" value="1"/>
</dbReference>
<dbReference type="GO" id="GO:0005737">
    <property type="term" value="C:cytoplasm"/>
    <property type="evidence" value="ECO:0007669"/>
    <property type="project" value="UniProtKB-SubCell"/>
</dbReference>
<dbReference type="GO" id="GO:0009117">
    <property type="term" value="P:nucleotide metabolic process"/>
    <property type="evidence" value="ECO:0007669"/>
    <property type="project" value="UniProtKB-KW"/>
</dbReference>
<comment type="catalytic activity">
    <reaction evidence="3">
        <text>a ribonucleoside 5'-triphosphate + H2O = a ribonucleoside 5'-phosphate + diphosphate + H(+)</text>
        <dbReference type="Rhea" id="RHEA:23996"/>
        <dbReference type="ChEBI" id="CHEBI:15377"/>
        <dbReference type="ChEBI" id="CHEBI:15378"/>
        <dbReference type="ChEBI" id="CHEBI:33019"/>
        <dbReference type="ChEBI" id="CHEBI:58043"/>
        <dbReference type="ChEBI" id="CHEBI:61557"/>
        <dbReference type="EC" id="3.6.1.9"/>
    </reaction>
</comment>
<dbReference type="HAMAP" id="MF_00528">
    <property type="entry name" value="Maf"/>
    <property type="match status" value="1"/>
</dbReference>
<dbReference type="STRING" id="179408.Osc7112_4728"/>
<dbReference type="CDD" id="cd00555">
    <property type="entry name" value="Maf"/>
    <property type="match status" value="1"/>
</dbReference>
<feature type="active site" description="Proton acceptor" evidence="3">
    <location>
        <position position="82"/>
    </location>
</feature>
<keyword evidence="2 3" id="KW-0378">Hydrolase</keyword>
<evidence type="ECO:0000256" key="1">
    <source>
        <dbReference type="ARBA" id="ARBA00001968"/>
    </source>
</evidence>
<dbReference type="AlphaFoldDB" id="K9VP73"/>
<evidence type="ECO:0000256" key="3">
    <source>
        <dbReference type="HAMAP-Rule" id="MF_00528"/>
    </source>
</evidence>
<dbReference type="OrthoDB" id="9807767at2"/>
<dbReference type="Gene3D" id="3.90.950.10">
    <property type="match status" value="1"/>
</dbReference>
<evidence type="ECO:0000313" key="4">
    <source>
        <dbReference type="EMBL" id="AFZ09015.1"/>
    </source>
</evidence>
<accession>K9VP73</accession>
<keyword evidence="5" id="KW-1185">Reference proteome</keyword>
<dbReference type="GO" id="GO:0047429">
    <property type="term" value="F:nucleoside triphosphate diphosphatase activity"/>
    <property type="evidence" value="ECO:0007669"/>
    <property type="project" value="UniProtKB-EC"/>
</dbReference>
<dbReference type="Proteomes" id="UP000010478">
    <property type="component" value="Chromosome"/>
</dbReference>
<dbReference type="HOGENOM" id="CLU_040416_1_2_3"/>
<evidence type="ECO:0000256" key="2">
    <source>
        <dbReference type="ARBA" id="ARBA00022801"/>
    </source>
</evidence>
<dbReference type="Pfam" id="PF02545">
    <property type="entry name" value="Maf"/>
    <property type="match status" value="1"/>
</dbReference>
<dbReference type="RefSeq" id="WP_015178251.1">
    <property type="nucleotide sequence ID" value="NC_019729.1"/>
</dbReference>
<name>K9VP73_9CYAN</name>
<organism evidence="4 5">
    <name type="scientific">Phormidium nigroviride PCC 7112</name>
    <dbReference type="NCBI Taxonomy" id="179408"/>
    <lineage>
        <taxon>Bacteria</taxon>
        <taxon>Bacillati</taxon>
        <taxon>Cyanobacteriota</taxon>
        <taxon>Cyanophyceae</taxon>
        <taxon>Oscillatoriophycideae</taxon>
        <taxon>Oscillatoriales</taxon>
        <taxon>Oscillatoriaceae</taxon>
        <taxon>Phormidium</taxon>
    </lineage>
</organism>
<keyword evidence="3" id="KW-0963">Cytoplasm</keyword>
<sequence length="216" mass="23635">MKIPTFVLASASPARRRLLENAGIQAVICPSDFDEGEIQMRDATKLVQVLAEGKSEAVAKFLLANSHPQIPNPQSCLVLGCDSILLVDGEIHGKPKDAEEAISRWHKMRGKVGELYTGHALIDTRFDDFDEARSRSVIRCQVTKVHFAEVTSRKIAAYVATGEPLACAGCFALEGKGGFFVEKIEGCHTNVIGLSLPLLRQMLTEMGYDAADFWQS</sequence>
<protein>
    <recommendedName>
        <fullName evidence="3">Nucleoside triphosphate pyrophosphatase</fullName>
        <ecNumber evidence="3">3.6.1.9</ecNumber>
    </recommendedName>
    <alternativeName>
        <fullName evidence="3">Nucleotide pyrophosphatase</fullName>
        <shortName evidence="3">Nucleotide PPase</shortName>
    </alternativeName>
</protein>
<comment type="similarity">
    <text evidence="3">Belongs to the Maf family.</text>
</comment>
<dbReference type="EMBL" id="CP003614">
    <property type="protein sequence ID" value="AFZ09015.1"/>
    <property type="molecule type" value="Genomic_DNA"/>
</dbReference>
<dbReference type="EC" id="3.6.1.9" evidence="3"/>